<dbReference type="InterPro" id="IPR004514">
    <property type="entry name" value="Gln-tRNA-synth"/>
</dbReference>
<reference evidence="18 19" key="1">
    <citation type="journal article" date="2021" name="Elife">
        <title>Chloroplast acquisition without the gene transfer in kleptoplastic sea slugs, Plakobranchus ocellatus.</title>
        <authorList>
            <person name="Maeda T."/>
            <person name="Takahashi S."/>
            <person name="Yoshida T."/>
            <person name="Shimamura S."/>
            <person name="Takaki Y."/>
            <person name="Nagai Y."/>
            <person name="Toyoda A."/>
            <person name="Suzuki Y."/>
            <person name="Arimoto A."/>
            <person name="Ishii H."/>
            <person name="Satoh N."/>
            <person name="Nishiyama T."/>
            <person name="Hasebe M."/>
            <person name="Maruyama T."/>
            <person name="Minagawa J."/>
            <person name="Obokata J."/>
            <person name="Shigenobu S."/>
        </authorList>
    </citation>
    <scope>NUCLEOTIDE SEQUENCE [LARGE SCALE GENOMIC DNA]</scope>
</reference>
<dbReference type="NCBIfam" id="TIGR00440">
    <property type="entry name" value="glnS"/>
    <property type="match status" value="1"/>
</dbReference>
<dbReference type="InterPro" id="IPR020058">
    <property type="entry name" value="Glu/Gln-tRNA-synth_Ib_cat-dom"/>
</dbReference>
<sequence length="782" mass="88280">MADKAVDLFVSIGLTEQKAKETSKNAQVTENLTQAIKLADDFAGVGARKEIGKLLYNVATKLKPQIKNHMNLLVQYISSKKITSEDQLNAAYSFLLHNIDSDFDAKAFEDVCGVGVVVTSEDIENAVEEVVKKHKDGLQSKRYHYNTGPMLGEIKSKIRWADGKAVKHELDMQILDLLGPKTEADREKPQKQKAPKATKTESTKTENNASSAAAADSIISSDGHLKGFAEVMGDALKFHKPGENYKTDGYVIVPTTMDSLQKHLKRTGGKVFTRFPPEPNGILHIGHAKAINFNFGYARATGGHCYLRYDDTNPEKEEEKFFVAIKEMVEWLGYKPYKVTHASDNFGKLYECAVQLIQKGHAYVCHMPADALKGFNVPDSPWRDRPIHESLQLFEDMKRGKINEGEATLRMKTTLEEGKKDPVAYRIKFTPHHRTGDEWCIYPTYDFTHCLCDSFEDITHSMCTKEFQSRRSSYYWLCNVLERYCPVQWEYGRLNLGYTVMSKRKIAKLISEGIVRDWDDPRLFTLTALRRRGFPPEAINYLCAKVGVTMAKTCTDMSMLESCVREVLNVSAKRAMAVLRPLKVVISSLPPNTPKELPVPDFPADESRGSHTIPFGSTIYIEQDDFRESADKSFYRLTKDHPVGLRYAGLVITVEKIIKDSLGKVSELQVSCKKASETEKPKAFIHWVADPLICEVRLYEQLFKHKNPEDSSEVPGGYLSDINHESLEVLPTAMADRSVASAPVYTKFQFERNGYFSVDPDSTPQKLIFNRTVTLKEDPGKK</sequence>
<feature type="region of interest" description="Disordered" evidence="12">
    <location>
        <begin position="180"/>
        <end position="214"/>
    </location>
</feature>
<dbReference type="InterPro" id="IPR007638">
    <property type="entry name" value="Gln-tRNA-synth_Ib_RNA-bd_2"/>
</dbReference>
<dbReference type="FunFam" id="1.10.1160.10:FF:000001">
    <property type="entry name" value="Glutamine--tRNA ligase"/>
    <property type="match status" value="1"/>
</dbReference>
<dbReference type="InterPro" id="IPR049437">
    <property type="entry name" value="tRNA-synt_1c_C2"/>
</dbReference>
<dbReference type="FunFam" id="3.40.50.620:FF:000037">
    <property type="entry name" value="Glutamine--tRNA ligase cytoplasmic"/>
    <property type="match status" value="1"/>
</dbReference>
<feature type="domain" description="Glutaminyl-tRNA synthetase class Ib non-specific RNA-binding" evidence="15">
    <location>
        <begin position="166"/>
        <end position="261"/>
    </location>
</feature>
<dbReference type="InterPro" id="IPR020059">
    <property type="entry name" value="Glu/Gln-tRNA-synth_Ib_codon-bd"/>
</dbReference>
<dbReference type="InterPro" id="IPR020056">
    <property type="entry name" value="Rbsml_bL25/Gln-tRNA_synth_N"/>
</dbReference>
<evidence type="ECO:0000256" key="4">
    <source>
        <dbReference type="ARBA" id="ARBA00022741"/>
    </source>
</evidence>
<keyword evidence="5 11" id="KW-0067">ATP-binding</keyword>
<dbReference type="FunFam" id="1.10.10.2420:FF:000001">
    <property type="entry name" value="Glutamine--tRNA ligase cytoplasmic"/>
    <property type="match status" value="1"/>
</dbReference>
<dbReference type="FunFam" id="2.40.240.10:FF:000008">
    <property type="entry name" value="probable glutamine--tRNA ligase"/>
    <property type="match status" value="1"/>
</dbReference>
<dbReference type="InterPro" id="IPR001412">
    <property type="entry name" value="aa-tRNA-synth_I_CS"/>
</dbReference>
<proteinExistence type="inferred from homology"/>
<comment type="catalytic activity">
    <reaction evidence="9">
        <text>tRNA(Gln) + L-glutamine + ATP = L-glutaminyl-tRNA(Gln) + AMP + diphosphate</text>
        <dbReference type="Rhea" id="RHEA:20121"/>
        <dbReference type="Rhea" id="RHEA-COMP:9662"/>
        <dbReference type="Rhea" id="RHEA-COMP:9681"/>
        <dbReference type="ChEBI" id="CHEBI:30616"/>
        <dbReference type="ChEBI" id="CHEBI:33019"/>
        <dbReference type="ChEBI" id="CHEBI:58359"/>
        <dbReference type="ChEBI" id="CHEBI:78442"/>
        <dbReference type="ChEBI" id="CHEBI:78521"/>
        <dbReference type="ChEBI" id="CHEBI:456215"/>
        <dbReference type="EC" id="6.1.1.18"/>
    </reaction>
</comment>
<dbReference type="Pfam" id="PF00749">
    <property type="entry name" value="tRNA-synt_1c"/>
    <property type="match status" value="1"/>
</dbReference>
<feature type="domain" description="Glutaminyl-tRNA synthetase class Ib non-specific RNA-binding" evidence="16">
    <location>
        <begin position="4"/>
        <end position="163"/>
    </location>
</feature>
<keyword evidence="3 11" id="KW-0436">Ligase</keyword>
<feature type="domain" description="tRNA synthetases class I (E and Q) anti-codon binding" evidence="17">
    <location>
        <begin position="684"/>
        <end position="759"/>
    </location>
</feature>
<dbReference type="Gene3D" id="1.10.10.2420">
    <property type="match status" value="1"/>
</dbReference>
<keyword evidence="7 11" id="KW-0030">Aminoacyl-tRNA synthetase</keyword>
<evidence type="ECO:0000256" key="1">
    <source>
        <dbReference type="ARBA" id="ARBA00005594"/>
    </source>
</evidence>
<evidence type="ECO:0000313" key="19">
    <source>
        <dbReference type="Proteomes" id="UP000735302"/>
    </source>
</evidence>
<evidence type="ECO:0000256" key="9">
    <source>
        <dbReference type="ARBA" id="ARBA00048270"/>
    </source>
</evidence>
<evidence type="ECO:0000256" key="2">
    <source>
        <dbReference type="ARBA" id="ARBA00012836"/>
    </source>
</evidence>
<evidence type="ECO:0000256" key="6">
    <source>
        <dbReference type="ARBA" id="ARBA00022917"/>
    </source>
</evidence>
<dbReference type="PANTHER" id="PTHR43097:SF4">
    <property type="entry name" value="GLUTAMINE--TRNA LIGASE"/>
    <property type="match status" value="1"/>
</dbReference>
<dbReference type="PRINTS" id="PR00987">
    <property type="entry name" value="TRNASYNTHGLU"/>
</dbReference>
<evidence type="ECO:0000313" key="18">
    <source>
        <dbReference type="EMBL" id="GFO27720.1"/>
    </source>
</evidence>
<dbReference type="InterPro" id="IPR000924">
    <property type="entry name" value="Glu/Gln-tRNA-synth"/>
</dbReference>
<name>A0AAV4C8J5_9GAST</name>
<evidence type="ECO:0000256" key="7">
    <source>
        <dbReference type="ARBA" id="ARBA00023146"/>
    </source>
</evidence>
<keyword evidence="4 11" id="KW-0547">Nucleotide-binding</keyword>
<dbReference type="GO" id="GO:0017101">
    <property type="term" value="C:aminoacyl-tRNA synthetase multienzyme complex"/>
    <property type="evidence" value="ECO:0007669"/>
    <property type="project" value="TreeGrafter"/>
</dbReference>
<comment type="caution">
    <text evidence="18">The sequence shown here is derived from an EMBL/GenBank/DDBJ whole genome shotgun (WGS) entry which is preliminary data.</text>
</comment>
<comment type="similarity">
    <text evidence="1 11">Belongs to the class-I aminoacyl-tRNA synthetase family.</text>
</comment>
<evidence type="ECO:0000256" key="8">
    <source>
        <dbReference type="ARBA" id="ARBA00030466"/>
    </source>
</evidence>
<evidence type="ECO:0000259" key="13">
    <source>
        <dbReference type="Pfam" id="PF00749"/>
    </source>
</evidence>
<evidence type="ECO:0000256" key="3">
    <source>
        <dbReference type="ARBA" id="ARBA00022598"/>
    </source>
</evidence>
<dbReference type="Pfam" id="PF03950">
    <property type="entry name" value="tRNA-synt_1c_C"/>
    <property type="match status" value="1"/>
</dbReference>
<accession>A0AAV4C8J5</accession>
<dbReference type="GO" id="GO:0004819">
    <property type="term" value="F:glutamine-tRNA ligase activity"/>
    <property type="evidence" value="ECO:0007669"/>
    <property type="project" value="UniProtKB-EC"/>
</dbReference>
<dbReference type="Pfam" id="PF04557">
    <property type="entry name" value="tRNA_synt_1c_R2"/>
    <property type="match status" value="1"/>
</dbReference>
<evidence type="ECO:0000256" key="12">
    <source>
        <dbReference type="SAM" id="MobiDB-lite"/>
    </source>
</evidence>
<dbReference type="PROSITE" id="PS00178">
    <property type="entry name" value="AA_TRNA_LIGASE_I"/>
    <property type="match status" value="1"/>
</dbReference>
<dbReference type="FunFam" id="1.10.8.1290:FF:000002">
    <property type="entry name" value="Glutamine--tRNA ligase cytoplasmic"/>
    <property type="match status" value="1"/>
</dbReference>
<evidence type="ECO:0000256" key="10">
    <source>
        <dbReference type="ARBA" id="ARBA00072317"/>
    </source>
</evidence>
<dbReference type="InterPro" id="IPR011035">
    <property type="entry name" value="Ribosomal_bL25/Gln-tRNA_synth"/>
</dbReference>
<dbReference type="SUPFAM" id="SSF50715">
    <property type="entry name" value="Ribosomal protein L25-like"/>
    <property type="match status" value="1"/>
</dbReference>
<dbReference type="GO" id="GO:0005524">
    <property type="term" value="F:ATP binding"/>
    <property type="evidence" value="ECO:0007669"/>
    <property type="project" value="UniProtKB-KW"/>
</dbReference>
<feature type="domain" description="Glutamyl/glutaminyl-tRNA synthetase class Ib catalytic" evidence="13">
    <location>
        <begin position="270"/>
        <end position="569"/>
    </location>
</feature>
<dbReference type="InterPro" id="IPR014729">
    <property type="entry name" value="Rossmann-like_a/b/a_fold"/>
</dbReference>
<dbReference type="Pfam" id="PF04558">
    <property type="entry name" value="tRNA_synt_1c_R1"/>
    <property type="match status" value="1"/>
</dbReference>
<dbReference type="PANTHER" id="PTHR43097">
    <property type="entry name" value="GLUTAMINE-TRNA LIGASE"/>
    <property type="match status" value="1"/>
</dbReference>
<dbReference type="InterPro" id="IPR042559">
    <property type="entry name" value="Gln-tRNA-synth_Ib_RNA-bd_N_2"/>
</dbReference>
<dbReference type="Pfam" id="PF20974">
    <property type="entry name" value="tRNA-synt_1c_C2"/>
    <property type="match status" value="1"/>
</dbReference>
<dbReference type="InterPro" id="IPR042558">
    <property type="entry name" value="Gln-tRNA-synth_Ib_RNA-bd_N_1"/>
</dbReference>
<dbReference type="GO" id="GO:0005829">
    <property type="term" value="C:cytosol"/>
    <property type="evidence" value="ECO:0007669"/>
    <property type="project" value="TreeGrafter"/>
</dbReference>
<dbReference type="AlphaFoldDB" id="A0AAV4C8J5"/>
<dbReference type="GO" id="GO:0006425">
    <property type="term" value="P:glutaminyl-tRNA aminoacylation"/>
    <property type="evidence" value="ECO:0007669"/>
    <property type="project" value="InterPro"/>
</dbReference>
<evidence type="ECO:0000259" key="14">
    <source>
        <dbReference type="Pfam" id="PF03950"/>
    </source>
</evidence>
<dbReference type="EMBL" id="BLXT01005946">
    <property type="protein sequence ID" value="GFO27720.1"/>
    <property type="molecule type" value="Genomic_DNA"/>
</dbReference>
<organism evidence="18 19">
    <name type="scientific">Plakobranchus ocellatus</name>
    <dbReference type="NCBI Taxonomy" id="259542"/>
    <lineage>
        <taxon>Eukaryota</taxon>
        <taxon>Metazoa</taxon>
        <taxon>Spiralia</taxon>
        <taxon>Lophotrochozoa</taxon>
        <taxon>Mollusca</taxon>
        <taxon>Gastropoda</taxon>
        <taxon>Heterobranchia</taxon>
        <taxon>Euthyneura</taxon>
        <taxon>Panpulmonata</taxon>
        <taxon>Sacoglossa</taxon>
        <taxon>Placobranchoidea</taxon>
        <taxon>Plakobranchidae</taxon>
        <taxon>Plakobranchus</taxon>
    </lineage>
</organism>
<evidence type="ECO:0000256" key="5">
    <source>
        <dbReference type="ARBA" id="ARBA00022840"/>
    </source>
</evidence>
<evidence type="ECO:0000256" key="11">
    <source>
        <dbReference type="RuleBase" id="RU363037"/>
    </source>
</evidence>
<dbReference type="Gene3D" id="3.40.50.620">
    <property type="entry name" value="HUPs"/>
    <property type="match status" value="1"/>
</dbReference>
<evidence type="ECO:0000259" key="16">
    <source>
        <dbReference type="Pfam" id="PF04558"/>
    </source>
</evidence>
<dbReference type="EC" id="6.1.1.18" evidence="2"/>
<dbReference type="Gene3D" id="2.40.240.10">
    <property type="entry name" value="Ribosomal Protein L25, Chain P"/>
    <property type="match status" value="2"/>
</dbReference>
<protein>
    <recommendedName>
        <fullName evidence="10">Probable glutamine--tRNA ligase</fullName>
        <ecNumber evidence="2">6.1.1.18</ecNumber>
    </recommendedName>
    <alternativeName>
        <fullName evidence="8">Glutaminyl-tRNA synthetase</fullName>
    </alternativeName>
</protein>
<dbReference type="Proteomes" id="UP000735302">
    <property type="component" value="Unassembled WGS sequence"/>
</dbReference>
<dbReference type="Gene3D" id="1.10.8.1290">
    <property type="entry name" value="Glutaminyl-tRNA synthetase, non-specific RNA binding region part 1, domain 1"/>
    <property type="match status" value="1"/>
</dbReference>
<dbReference type="InterPro" id="IPR007639">
    <property type="entry name" value="Gln-tRNA-synth_Ib_RNA-bd_N"/>
</dbReference>
<evidence type="ECO:0000259" key="15">
    <source>
        <dbReference type="Pfam" id="PF04557"/>
    </source>
</evidence>
<gene>
    <name evidence="18" type="ORF">PoB_005422500</name>
</gene>
<dbReference type="FunFam" id="2.40.240.10:FF:000006">
    <property type="entry name" value="Putative glutamine--tRNA ligase"/>
    <property type="match status" value="1"/>
</dbReference>
<keyword evidence="19" id="KW-1185">Reference proteome</keyword>
<dbReference type="InterPro" id="IPR050132">
    <property type="entry name" value="Gln/Glu-tRNA_Ligase"/>
</dbReference>
<keyword evidence="6 11" id="KW-0648">Protein biosynthesis</keyword>
<evidence type="ECO:0000259" key="17">
    <source>
        <dbReference type="Pfam" id="PF20974"/>
    </source>
</evidence>
<dbReference type="CDD" id="cd00807">
    <property type="entry name" value="GlnRS_core"/>
    <property type="match status" value="1"/>
</dbReference>
<dbReference type="SUPFAM" id="SSF52374">
    <property type="entry name" value="Nucleotidylyl transferase"/>
    <property type="match status" value="1"/>
</dbReference>
<feature type="domain" description="Glutamyl/glutaminyl-tRNA synthetase class Ib anti-codon binding" evidence="14">
    <location>
        <begin position="572"/>
        <end position="672"/>
    </location>
</feature>